<dbReference type="eggNOG" id="KOG1075">
    <property type="taxonomic scope" value="Eukaryota"/>
</dbReference>
<sequence length="185" mass="21811">MYRIVGKLNRLKKVLRQLNKDRFSDVEKKEEIWLQKLLEYKEEIQKDPRNEGLSIDEKKMTKEYMYWKEAKIKYLQQRSKDSQGKTMQTTKEVATAFVEFYEKILGTDKKNRKHVVSRLVQAGPMVSEEQRAKMLKIFTMQEIKEALWGIDGTKAPGPDGYGSQFFKESWNIVGKDVVDAVLEFF</sequence>
<dbReference type="OrthoDB" id="1303235at2759"/>
<dbReference type="Proteomes" id="UP000189701">
    <property type="component" value="Unplaced"/>
</dbReference>
<evidence type="ECO:0000313" key="1">
    <source>
        <dbReference type="Proteomes" id="UP000189701"/>
    </source>
</evidence>
<organism evidence="1 2">
    <name type="scientific">Nicotiana sylvestris</name>
    <name type="common">Wood tobacco</name>
    <name type="synonym">South American tobacco</name>
    <dbReference type="NCBI Taxonomy" id="4096"/>
    <lineage>
        <taxon>Eukaryota</taxon>
        <taxon>Viridiplantae</taxon>
        <taxon>Streptophyta</taxon>
        <taxon>Embryophyta</taxon>
        <taxon>Tracheophyta</taxon>
        <taxon>Spermatophyta</taxon>
        <taxon>Magnoliopsida</taxon>
        <taxon>eudicotyledons</taxon>
        <taxon>Gunneridae</taxon>
        <taxon>Pentapetalae</taxon>
        <taxon>asterids</taxon>
        <taxon>lamiids</taxon>
        <taxon>Solanales</taxon>
        <taxon>Solanaceae</taxon>
        <taxon>Nicotianoideae</taxon>
        <taxon>Nicotianeae</taxon>
        <taxon>Nicotiana</taxon>
    </lineage>
</organism>
<proteinExistence type="predicted"/>
<accession>A0A1U7V6M2</accession>
<reference evidence="1" key="1">
    <citation type="journal article" date="2013" name="Genome Biol.">
        <title>Reference genomes and transcriptomes of Nicotiana sylvestris and Nicotiana tomentosiformis.</title>
        <authorList>
            <person name="Sierro N."/>
            <person name="Battey J.N."/>
            <person name="Ouadi S."/>
            <person name="Bovet L."/>
            <person name="Goepfert S."/>
            <person name="Bakaher N."/>
            <person name="Peitsch M.C."/>
            <person name="Ivanov N.V."/>
        </authorList>
    </citation>
    <scope>NUCLEOTIDE SEQUENCE [LARGE SCALE GENOMIC DNA]</scope>
</reference>
<keyword evidence="1" id="KW-1185">Reference proteome</keyword>
<dbReference type="GeneID" id="104214111"/>
<reference evidence="2" key="2">
    <citation type="submission" date="2025-08" db="UniProtKB">
        <authorList>
            <consortium name="RefSeq"/>
        </authorList>
    </citation>
    <scope>IDENTIFICATION</scope>
    <source>
        <tissue evidence="2">Leaf</tissue>
    </source>
</reference>
<dbReference type="RefSeq" id="XP_009762038.1">
    <property type="nucleotide sequence ID" value="XM_009763736.1"/>
</dbReference>
<name>A0A1U7V6M2_NICSY</name>
<protein>
    <submittedName>
        <fullName evidence="2">Uncharacterized protein LOC104214111</fullName>
    </submittedName>
</protein>
<evidence type="ECO:0000313" key="2">
    <source>
        <dbReference type="RefSeq" id="XP_009762038.1"/>
    </source>
</evidence>
<dbReference type="KEGG" id="nsy:104214111"/>
<gene>
    <name evidence="2" type="primary">LOC104214111</name>
</gene>
<dbReference type="AlphaFoldDB" id="A0A1U7V6M2"/>